<dbReference type="AlphaFoldDB" id="A0A9P0AP90"/>
<feature type="region of interest" description="Disordered" evidence="1">
    <location>
        <begin position="266"/>
        <end position="340"/>
    </location>
</feature>
<keyword evidence="3" id="KW-1185">Reference proteome</keyword>
<reference evidence="2" key="1">
    <citation type="submission" date="2021-12" db="EMBL/GenBank/DDBJ databases">
        <authorList>
            <person name="King R."/>
        </authorList>
    </citation>
    <scope>NUCLEOTIDE SEQUENCE</scope>
</reference>
<dbReference type="EMBL" id="OU963870">
    <property type="protein sequence ID" value="CAH0395880.1"/>
    <property type="molecule type" value="Genomic_DNA"/>
</dbReference>
<accession>A0A9P0AP90</accession>
<feature type="compositionally biased region" description="Acidic residues" evidence="1">
    <location>
        <begin position="283"/>
        <end position="302"/>
    </location>
</feature>
<sequence>MGPAAKPRKTTKKKGSVSKQSLKETATKSDYDRLATTIIRSKTSKSTKNTTIKIVPQLHLPKISVQIDADQMGIYCINKKLKIITCGRHVKSTLPPPVFDILQQPMNSAVSGDLLFDGSRYFVRVHGTSRSAFFDAIQSVLAHRKYILKIPLTQQEHFYFLSNGSKRFDPGQFDDVLGPNQHLTSYVVTGKCAKAYTDDIEMRTHTTKTGVTKAYPKTKRGERGNADMYSQIINTEKISYATIEKARLRQRLKKLKTIDASKKRPCRILSSSSDSSHSSTDNSTDEDVENSTEHGETEEDESQQGTASEGTSSTIESPETSPQQIFSPGPPPDDPPPYIEKKMRLKNRQISPPKETSPTCDLEPIIPTLLPSTIVDSPGKSIPSNPGTTSALGNPLLPLCRPRDELSPTALTFMPFQINDVPASITGISGSMLERIDALRDYMSFLNTYLAQIENKEELSPINTSNTIIRSAHEYVSWLQRMAHYFNIPSLPEGLVAKVVQLNESISSCGTDEPPFVPFGTLINFVQAIMTNGGRLRTAIYEALKKQYCTPPRKVKMVEPTTGEVVEYIADYVEKSPETGAPIFEDPPSPSSSSDKAVSDEGNDPEASFVYWSKAGPSAPRKMSYGSLDPLIHPATGKIPQKECADAIKKLRPTLSRDAKLARLNTSTRKIMAGVKRSMDTQTESFDDFIQDYMDELLSRDEFKDDPVP</sequence>
<dbReference type="Proteomes" id="UP001152759">
    <property type="component" value="Chromosome 9"/>
</dbReference>
<feature type="compositionally biased region" description="Basic residues" evidence="1">
    <location>
        <begin position="1"/>
        <end position="16"/>
    </location>
</feature>
<gene>
    <name evidence="2" type="ORF">BEMITA_LOCUS14012</name>
</gene>
<feature type="compositionally biased region" description="Low complexity" evidence="1">
    <location>
        <begin position="308"/>
        <end position="321"/>
    </location>
</feature>
<proteinExistence type="predicted"/>
<evidence type="ECO:0000313" key="2">
    <source>
        <dbReference type="EMBL" id="CAH0395880.1"/>
    </source>
</evidence>
<evidence type="ECO:0000256" key="1">
    <source>
        <dbReference type="SAM" id="MobiDB-lite"/>
    </source>
</evidence>
<feature type="region of interest" description="Disordered" evidence="1">
    <location>
        <begin position="1"/>
        <end position="26"/>
    </location>
</feature>
<organism evidence="2 3">
    <name type="scientific">Bemisia tabaci</name>
    <name type="common">Sweetpotato whitefly</name>
    <name type="synonym">Aleurodes tabaci</name>
    <dbReference type="NCBI Taxonomy" id="7038"/>
    <lineage>
        <taxon>Eukaryota</taxon>
        <taxon>Metazoa</taxon>
        <taxon>Ecdysozoa</taxon>
        <taxon>Arthropoda</taxon>
        <taxon>Hexapoda</taxon>
        <taxon>Insecta</taxon>
        <taxon>Pterygota</taxon>
        <taxon>Neoptera</taxon>
        <taxon>Paraneoptera</taxon>
        <taxon>Hemiptera</taxon>
        <taxon>Sternorrhyncha</taxon>
        <taxon>Aleyrodoidea</taxon>
        <taxon>Aleyrodidae</taxon>
        <taxon>Aleyrodinae</taxon>
        <taxon>Bemisia</taxon>
    </lineage>
</organism>
<feature type="region of interest" description="Disordered" evidence="1">
    <location>
        <begin position="579"/>
        <end position="604"/>
    </location>
</feature>
<feature type="compositionally biased region" description="Pro residues" evidence="1">
    <location>
        <begin position="328"/>
        <end position="338"/>
    </location>
</feature>
<protein>
    <submittedName>
        <fullName evidence="2">Uncharacterized protein</fullName>
    </submittedName>
</protein>
<name>A0A9P0AP90_BEMTA</name>
<evidence type="ECO:0000313" key="3">
    <source>
        <dbReference type="Proteomes" id="UP001152759"/>
    </source>
</evidence>
<feature type="compositionally biased region" description="Low complexity" evidence="1">
    <location>
        <begin position="270"/>
        <end position="282"/>
    </location>
</feature>